<evidence type="ECO:0000256" key="7">
    <source>
        <dbReference type="ARBA" id="ARBA00022679"/>
    </source>
</evidence>
<evidence type="ECO:0000256" key="6">
    <source>
        <dbReference type="ARBA" id="ARBA00022597"/>
    </source>
</evidence>
<dbReference type="PROSITE" id="PS00872">
    <property type="entry name" value="NA_GALACTOSIDE_SYMP"/>
    <property type="match status" value="1"/>
</dbReference>
<sequence length="638" mass="69419">MEKHASKSFVSKFSFAMGNLGHAAFYGLLSNWFIVFVTAGLFSELAPAIANKLIALITGLIVVIRIIEILIDPLLGNIVDNTQTRWGKFKPWIIAGNLVSAVILVILFTGIFNLANVNWIAFAVLFVILFITLDVFYSFSDVSYWGMVPALSEDSKERGVYTALGTLTGSIGWNGLTVIVVPVVTYFTYVATGKHTQGAQGWLAFAIIISLLAIACAFIVAWGTEEKDNLIRNAAKQKTTIKDVFLGLAKNDQILWASLAYFMFSFANVVTNGVLYYFFKFVLGKPETFSLAGFIAILVGFMTSPLYPILNKFIPRKWLFSFGQCCMITSYLIFIFARENMALLVVGLVLFNITFAQLVTVLTLTDAIEYGQLKTGERNEAVVLAVRPMIDKLTGAFSNGIVGYIAIAAGMTGSATAADMTTKNIRTFESMAFYIPLALAVLALLIFLTKVNLTEKKHAAIVEELKDKLAAGDETFGLEAKQAPLTVSDTTNVLAPVTGFANALPSKAAPDFDAIGFVIAPLDTKVYAPFDGTVRFTFSTKHALGLVADNGLEAVIHVGIDTVKLRGEGFVTYYTDGQAVKAGDLLLEFDPAVIKAAGLSDNVIVFFTQPKRITNLKLDIEREVTHGQLLAQVTIKQG</sequence>
<evidence type="ECO:0000256" key="5">
    <source>
        <dbReference type="ARBA" id="ARBA00022553"/>
    </source>
</evidence>
<dbReference type="PANTHER" id="PTHR11328:SF36">
    <property type="entry name" value="MELIBIOSE PERMEASE"/>
    <property type="match status" value="1"/>
</dbReference>
<keyword evidence="6" id="KW-0762">Sugar transport</keyword>
<keyword evidence="9" id="KW-0769">Symport</keyword>
<keyword evidence="5" id="KW-0597">Phosphoprotein</keyword>
<dbReference type="InterPro" id="IPR001127">
    <property type="entry name" value="PTS_EIIA_1_perm"/>
</dbReference>
<dbReference type="RefSeq" id="WP_056959075.1">
    <property type="nucleotide sequence ID" value="NZ_AYYN01000083.1"/>
</dbReference>
<evidence type="ECO:0000256" key="8">
    <source>
        <dbReference type="ARBA" id="ARBA00022692"/>
    </source>
</evidence>
<evidence type="ECO:0000256" key="4">
    <source>
        <dbReference type="ARBA" id="ARBA00022475"/>
    </source>
</evidence>
<keyword evidence="3" id="KW-0813">Transport</keyword>
<evidence type="ECO:0000256" key="11">
    <source>
        <dbReference type="ARBA" id="ARBA00023136"/>
    </source>
</evidence>
<comment type="subcellular location">
    <subcellularLocation>
        <location evidence="1">Cell membrane</location>
        <topology evidence="1">Multi-pass membrane protein</topology>
    </subcellularLocation>
</comment>
<name>A0A0R2B5Z9_9LACO</name>
<comment type="caution">
    <text evidence="14">The sequence shown here is derived from an EMBL/GenBank/DDBJ whole genome shotgun (WGS) entry which is preliminary data.</text>
</comment>
<feature type="transmembrane region" description="Helical" evidence="12">
    <location>
        <begin position="53"/>
        <end position="71"/>
    </location>
</feature>
<comment type="similarity">
    <text evidence="2">In the N-terminal section; belongs to the sodium:galactoside symporter (TC 2.A.2) family.</text>
</comment>
<feature type="transmembrane region" description="Helical" evidence="12">
    <location>
        <begin position="343"/>
        <end position="364"/>
    </location>
</feature>
<evidence type="ECO:0000259" key="13">
    <source>
        <dbReference type="PROSITE" id="PS51093"/>
    </source>
</evidence>
<dbReference type="Pfam" id="PF00358">
    <property type="entry name" value="PTS_EIIA_1"/>
    <property type="match status" value="1"/>
</dbReference>
<accession>A0A0R2B5Z9</accession>
<dbReference type="AlphaFoldDB" id="A0A0R2B5Z9"/>
<evidence type="ECO:0000256" key="9">
    <source>
        <dbReference type="ARBA" id="ARBA00022847"/>
    </source>
</evidence>
<dbReference type="GO" id="GO:0005886">
    <property type="term" value="C:plasma membrane"/>
    <property type="evidence" value="ECO:0007669"/>
    <property type="project" value="UniProtKB-SubCell"/>
</dbReference>
<dbReference type="GO" id="GO:0015293">
    <property type="term" value="F:symporter activity"/>
    <property type="evidence" value="ECO:0007669"/>
    <property type="project" value="UniProtKB-KW"/>
</dbReference>
<dbReference type="GO" id="GO:0016740">
    <property type="term" value="F:transferase activity"/>
    <property type="evidence" value="ECO:0007669"/>
    <property type="project" value="UniProtKB-KW"/>
</dbReference>
<dbReference type="InterPro" id="IPR036259">
    <property type="entry name" value="MFS_trans_sf"/>
</dbReference>
<gene>
    <name evidence="14" type="ORF">FC48_GL000261</name>
</gene>
<organism evidence="14 15">
    <name type="scientific">Ligilactobacillus murinus DSM 20452 = NBRC 14221</name>
    <dbReference type="NCBI Taxonomy" id="1423772"/>
    <lineage>
        <taxon>Bacteria</taxon>
        <taxon>Bacillati</taxon>
        <taxon>Bacillota</taxon>
        <taxon>Bacilli</taxon>
        <taxon>Lactobacillales</taxon>
        <taxon>Lactobacillaceae</taxon>
        <taxon>Ligilactobacillus</taxon>
    </lineage>
</organism>
<dbReference type="NCBIfam" id="TIGR00830">
    <property type="entry name" value="PTBA"/>
    <property type="match status" value="1"/>
</dbReference>
<dbReference type="InterPro" id="IPR001927">
    <property type="entry name" value="Na/Gal_symport"/>
</dbReference>
<feature type="transmembrane region" description="Helical" evidence="12">
    <location>
        <begin position="160"/>
        <end position="189"/>
    </location>
</feature>
<evidence type="ECO:0000256" key="2">
    <source>
        <dbReference type="ARBA" id="ARBA00007724"/>
    </source>
</evidence>
<dbReference type="Pfam" id="PF13347">
    <property type="entry name" value="MFS_2"/>
    <property type="match status" value="1"/>
</dbReference>
<evidence type="ECO:0000256" key="3">
    <source>
        <dbReference type="ARBA" id="ARBA00022448"/>
    </source>
</evidence>
<dbReference type="Gene3D" id="1.20.1250.20">
    <property type="entry name" value="MFS general substrate transporter like domains"/>
    <property type="match status" value="1"/>
</dbReference>
<dbReference type="PROSITE" id="PS51093">
    <property type="entry name" value="PTS_EIIA_TYPE_1"/>
    <property type="match status" value="1"/>
</dbReference>
<dbReference type="PANTHER" id="PTHR11328">
    <property type="entry name" value="MAJOR FACILITATOR SUPERFAMILY DOMAIN-CONTAINING PROTEIN"/>
    <property type="match status" value="1"/>
</dbReference>
<feature type="transmembrane region" description="Helical" evidence="12">
    <location>
        <begin position="431"/>
        <end position="448"/>
    </location>
</feature>
<dbReference type="NCBIfam" id="TIGR00792">
    <property type="entry name" value="gph"/>
    <property type="match status" value="1"/>
</dbReference>
<dbReference type="InterPro" id="IPR018043">
    <property type="entry name" value="Na/Gal_symport_CS"/>
</dbReference>
<feature type="transmembrane region" description="Helical" evidence="12">
    <location>
        <begin position="119"/>
        <end position="139"/>
    </location>
</feature>
<dbReference type="SUPFAM" id="SSF103473">
    <property type="entry name" value="MFS general substrate transporter"/>
    <property type="match status" value="1"/>
</dbReference>
<proteinExistence type="inferred from homology"/>
<dbReference type="GO" id="GO:0006814">
    <property type="term" value="P:sodium ion transport"/>
    <property type="evidence" value="ECO:0007669"/>
    <property type="project" value="InterPro"/>
</dbReference>
<evidence type="ECO:0000256" key="12">
    <source>
        <dbReference type="SAM" id="Phobius"/>
    </source>
</evidence>
<keyword evidence="7" id="KW-0808">Transferase</keyword>
<dbReference type="PROSITE" id="PS00371">
    <property type="entry name" value="PTS_EIIA_TYPE_1_HIS"/>
    <property type="match status" value="1"/>
</dbReference>
<feature type="domain" description="PTS EIIA type-1" evidence="13">
    <location>
        <begin position="502"/>
        <end position="609"/>
    </location>
</feature>
<keyword evidence="4" id="KW-1003">Cell membrane</keyword>
<evidence type="ECO:0000313" key="15">
    <source>
        <dbReference type="Proteomes" id="UP000051612"/>
    </source>
</evidence>
<feature type="transmembrane region" description="Helical" evidence="12">
    <location>
        <begin position="291"/>
        <end position="310"/>
    </location>
</feature>
<dbReference type="GO" id="GO:0009401">
    <property type="term" value="P:phosphoenolpyruvate-dependent sugar phosphotransferase system"/>
    <property type="evidence" value="ECO:0007669"/>
    <property type="project" value="InterPro"/>
</dbReference>
<evidence type="ECO:0000256" key="1">
    <source>
        <dbReference type="ARBA" id="ARBA00004651"/>
    </source>
</evidence>
<reference evidence="14 15" key="1">
    <citation type="journal article" date="2015" name="Genome Announc.">
        <title>Expanding the biotechnology potential of lactobacilli through comparative genomics of 213 strains and associated genera.</title>
        <authorList>
            <person name="Sun Z."/>
            <person name="Harris H.M."/>
            <person name="McCann A."/>
            <person name="Guo C."/>
            <person name="Argimon S."/>
            <person name="Zhang W."/>
            <person name="Yang X."/>
            <person name="Jeffery I.B."/>
            <person name="Cooney J.C."/>
            <person name="Kagawa T.F."/>
            <person name="Liu W."/>
            <person name="Song Y."/>
            <person name="Salvetti E."/>
            <person name="Wrobel A."/>
            <person name="Rasinkangas P."/>
            <person name="Parkhill J."/>
            <person name="Rea M.C."/>
            <person name="O'Sullivan O."/>
            <person name="Ritari J."/>
            <person name="Douillard F.P."/>
            <person name="Paul Ross R."/>
            <person name="Yang R."/>
            <person name="Briner A.E."/>
            <person name="Felis G.E."/>
            <person name="de Vos W.M."/>
            <person name="Barrangou R."/>
            <person name="Klaenhammer T.R."/>
            <person name="Caufield P.W."/>
            <person name="Cui Y."/>
            <person name="Zhang H."/>
            <person name="O'Toole P.W."/>
        </authorList>
    </citation>
    <scope>NUCLEOTIDE SEQUENCE [LARGE SCALE GENOMIC DNA]</scope>
    <source>
        <strain evidence="14 15">DSM 20452</strain>
    </source>
</reference>
<evidence type="ECO:0000313" key="14">
    <source>
        <dbReference type="EMBL" id="KRM74792.1"/>
    </source>
</evidence>
<protein>
    <submittedName>
        <fullName evidence="14">Lactose transport protein</fullName>
    </submittedName>
</protein>
<dbReference type="Proteomes" id="UP000051612">
    <property type="component" value="Unassembled WGS sequence"/>
</dbReference>
<dbReference type="EMBL" id="AYYN01000083">
    <property type="protein sequence ID" value="KRM74792.1"/>
    <property type="molecule type" value="Genomic_DNA"/>
</dbReference>
<feature type="transmembrane region" description="Helical" evidence="12">
    <location>
        <begin position="201"/>
        <end position="222"/>
    </location>
</feature>
<dbReference type="SUPFAM" id="SSF51261">
    <property type="entry name" value="Duplicated hybrid motif"/>
    <property type="match status" value="1"/>
</dbReference>
<feature type="transmembrane region" description="Helical" evidence="12">
    <location>
        <begin position="92"/>
        <end position="113"/>
    </location>
</feature>
<feature type="transmembrane region" description="Helical" evidence="12">
    <location>
        <begin position="393"/>
        <end position="411"/>
    </location>
</feature>
<keyword evidence="11 12" id="KW-0472">Membrane</keyword>
<dbReference type="PATRIC" id="fig|1423772.3.peg.287"/>
<dbReference type="Gene3D" id="2.70.70.10">
    <property type="entry name" value="Glucose Permease (Domain IIA)"/>
    <property type="match status" value="1"/>
</dbReference>
<evidence type="ECO:0000256" key="10">
    <source>
        <dbReference type="ARBA" id="ARBA00022989"/>
    </source>
</evidence>
<keyword evidence="8 12" id="KW-0812">Transmembrane</keyword>
<feature type="transmembrane region" description="Helical" evidence="12">
    <location>
        <begin position="20"/>
        <end position="41"/>
    </location>
</feature>
<dbReference type="InterPro" id="IPR039672">
    <property type="entry name" value="MFS_2"/>
</dbReference>
<keyword evidence="10 12" id="KW-1133">Transmembrane helix</keyword>
<feature type="transmembrane region" description="Helical" evidence="12">
    <location>
        <begin position="254"/>
        <end position="279"/>
    </location>
</feature>
<feature type="transmembrane region" description="Helical" evidence="12">
    <location>
        <begin position="317"/>
        <end position="337"/>
    </location>
</feature>
<dbReference type="CDD" id="cd17332">
    <property type="entry name" value="MFS_MelB_like"/>
    <property type="match status" value="1"/>
</dbReference>
<dbReference type="InterPro" id="IPR011055">
    <property type="entry name" value="Dup_hybrid_motif"/>
</dbReference>